<evidence type="ECO:0000313" key="2">
    <source>
        <dbReference type="EMBL" id="SAI46904.1"/>
    </source>
</evidence>
<dbReference type="EMBL" id="FKBS01000025">
    <property type="protein sequence ID" value="SAI46904.1"/>
    <property type="molecule type" value="Genomic_DNA"/>
</dbReference>
<dbReference type="InterPro" id="IPR036691">
    <property type="entry name" value="Endo/exonu/phosph_ase_sf"/>
</dbReference>
<dbReference type="OrthoDB" id="7297112at2"/>
<evidence type="ECO:0000313" key="3">
    <source>
        <dbReference type="Proteomes" id="UP000077037"/>
    </source>
</evidence>
<dbReference type="PANTHER" id="PTHR42834">
    <property type="entry name" value="ENDONUCLEASE/EXONUCLEASE/PHOSPHATASE FAMILY PROTEIN (AFU_ORTHOLOGUE AFUA_3G09210)"/>
    <property type="match status" value="1"/>
</dbReference>
<feature type="domain" description="Endonuclease/exonuclease/phosphatase" evidence="1">
    <location>
        <begin position="7"/>
        <end position="337"/>
    </location>
</feature>
<dbReference type="RefSeq" id="WP_066416822.1">
    <property type="nucleotide sequence ID" value="NZ_FKBS01000025.1"/>
</dbReference>
<protein>
    <recommendedName>
        <fullName evidence="1">Endonuclease/exonuclease/phosphatase domain-containing protein</fullName>
    </recommendedName>
</protein>
<accession>A0A157QMR0</accession>
<dbReference type="Pfam" id="PF19580">
    <property type="entry name" value="Exo_endo_phos_3"/>
    <property type="match status" value="1"/>
</dbReference>
<sequence>MTARYHIAFWNLENLFAPESYPDREPWIASAVGADLKGWTQALFERKLAQLASVIARMNEGRGPDLLGVCEIENRYVLDALIAAVASLLPERRYKAIHADASRDRRGIDTAFLYDSKAFKARDLFHHAVLRRTGTRDITQATFVTKTGAELVAMANHWPSRTGGAELSRGFRMTAGETVGYWHERIREEKGEDVALIIMGDFNDDPFDPSLTIHAGGTRELSDVQRARSARLYNLSWQYLAQELVDVAGKTRAVNGTIYYQGDANLFDQILVSRGLLLNQAPLVVELPSARIEAFPEQVSKSIATPEPIRFGLPRGNAEKNVNRDGFSDHYPVSVVVVER</sequence>
<organism evidence="2 3">
    <name type="scientific">Bordetella ansorpii</name>
    <dbReference type="NCBI Taxonomy" id="288768"/>
    <lineage>
        <taxon>Bacteria</taxon>
        <taxon>Pseudomonadati</taxon>
        <taxon>Pseudomonadota</taxon>
        <taxon>Betaproteobacteria</taxon>
        <taxon>Burkholderiales</taxon>
        <taxon>Alcaligenaceae</taxon>
        <taxon>Bordetella</taxon>
    </lineage>
</organism>
<gene>
    <name evidence="2" type="ORF">SAMEA1982600_03737</name>
</gene>
<dbReference type="InterPro" id="IPR005135">
    <property type="entry name" value="Endo/exonuclease/phosphatase"/>
</dbReference>
<dbReference type="Proteomes" id="UP000077037">
    <property type="component" value="Unassembled WGS sequence"/>
</dbReference>
<dbReference type="GO" id="GO:0003824">
    <property type="term" value="F:catalytic activity"/>
    <property type="evidence" value="ECO:0007669"/>
    <property type="project" value="InterPro"/>
</dbReference>
<dbReference type="PANTHER" id="PTHR42834:SF1">
    <property type="entry name" value="ENDONUCLEASE_EXONUCLEASE_PHOSPHATASE FAMILY PROTEIN (AFU_ORTHOLOGUE AFUA_3G09210)"/>
    <property type="match status" value="1"/>
</dbReference>
<proteinExistence type="predicted"/>
<dbReference type="SUPFAM" id="SSF56219">
    <property type="entry name" value="DNase I-like"/>
    <property type="match status" value="1"/>
</dbReference>
<name>A0A157QMR0_9BORD</name>
<dbReference type="AlphaFoldDB" id="A0A157QMR0"/>
<evidence type="ECO:0000259" key="1">
    <source>
        <dbReference type="Pfam" id="PF19580"/>
    </source>
</evidence>
<dbReference type="Gene3D" id="3.60.10.10">
    <property type="entry name" value="Endonuclease/exonuclease/phosphatase"/>
    <property type="match status" value="1"/>
</dbReference>
<reference evidence="2 3" key="1">
    <citation type="submission" date="2016-03" db="EMBL/GenBank/DDBJ databases">
        <authorList>
            <consortium name="Pathogen Informatics"/>
        </authorList>
    </citation>
    <scope>NUCLEOTIDE SEQUENCE [LARGE SCALE GENOMIC DNA]</scope>
    <source>
        <strain evidence="2 3">NCTC13364</strain>
    </source>
</reference>